<dbReference type="InterPro" id="IPR000157">
    <property type="entry name" value="TIR_dom"/>
</dbReference>
<dbReference type="Gene3D" id="3.40.50.10140">
    <property type="entry name" value="Toll/interleukin-1 receptor homology (TIR) domain"/>
    <property type="match status" value="1"/>
</dbReference>
<dbReference type="InterPro" id="IPR035897">
    <property type="entry name" value="Toll_tir_struct_dom_sf"/>
</dbReference>
<protein>
    <submittedName>
        <fullName evidence="3">Toll/interleukin-1 receptor domain-containing protein</fullName>
    </submittedName>
</protein>
<feature type="compositionally biased region" description="Polar residues" evidence="1">
    <location>
        <begin position="158"/>
        <end position="167"/>
    </location>
</feature>
<organism evidence="3 4">
    <name type="scientific">Devosia rhizoryzae</name>
    <dbReference type="NCBI Taxonomy" id="2774137"/>
    <lineage>
        <taxon>Bacteria</taxon>
        <taxon>Pseudomonadati</taxon>
        <taxon>Pseudomonadota</taxon>
        <taxon>Alphaproteobacteria</taxon>
        <taxon>Hyphomicrobiales</taxon>
        <taxon>Devosiaceae</taxon>
        <taxon>Devosia</taxon>
    </lineage>
</organism>
<feature type="region of interest" description="Disordered" evidence="1">
    <location>
        <begin position="145"/>
        <end position="167"/>
    </location>
</feature>
<feature type="domain" description="TIR" evidence="2">
    <location>
        <begin position="1"/>
        <end position="142"/>
    </location>
</feature>
<dbReference type="Proteomes" id="UP000595857">
    <property type="component" value="Chromosome"/>
</dbReference>
<name>A0ABX7CDN5_9HYPH</name>
<dbReference type="SMART" id="SM00255">
    <property type="entry name" value="TIR"/>
    <property type="match status" value="1"/>
</dbReference>
<keyword evidence="4" id="KW-1185">Reference proteome</keyword>
<keyword evidence="3" id="KW-0675">Receptor</keyword>
<dbReference type="Pfam" id="PF13676">
    <property type="entry name" value="TIR_2"/>
    <property type="match status" value="1"/>
</dbReference>
<evidence type="ECO:0000313" key="3">
    <source>
        <dbReference type="EMBL" id="QQR40061.1"/>
    </source>
</evidence>
<evidence type="ECO:0000313" key="4">
    <source>
        <dbReference type="Proteomes" id="UP000595857"/>
    </source>
</evidence>
<proteinExistence type="predicted"/>
<dbReference type="EMBL" id="CP068046">
    <property type="protein sequence ID" value="QQR40061.1"/>
    <property type="molecule type" value="Genomic_DNA"/>
</dbReference>
<accession>A0ABX7CDN5</accession>
<dbReference type="RefSeq" id="WP_201635063.1">
    <property type="nucleotide sequence ID" value="NZ_CP068046.1"/>
</dbReference>
<dbReference type="SUPFAM" id="SSF52200">
    <property type="entry name" value="Toll/Interleukin receptor TIR domain"/>
    <property type="match status" value="1"/>
</dbReference>
<dbReference type="PROSITE" id="PS50104">
    <property type="entry name" value="TIR"/>
    <property type="match status" value="1"/>
</dbReference>
<reference evidence="3 4" key="1">
    <citation type="submission" date="2021-01" db="EMBL/GenBank/DDBJ databases">
        <title>Genome seq and assembly of Devosia sp. LEGU1.</title>
        <authorList>
            <person name="Chhetri G."/>
        </authorList>
    </citation>
    <scope>NUCLEOTIDE SEQUENCE [LARGE SCALE GENOMIC DNA]</scope>
    <source>
        <strain evidence="3 4">LEGU1</strain>
    </source>
</reference>
<evidence type="ECO:0000259" key="2">
    <source>
        <dbReference type="PROSITE" id="PS50104"/>
    </source>
</evidence>
<evidence type="ECO:0000256" key="1">
    <source>
        <dbReference type="SAM" id="MobiDB-lite"/>
    </source>
</evidence>
<sequence>MTTVFFSYSHRDELLRDQLETQLAMLKRQGVIETWHDRRIVAGEKLDGSISAELRSAEIVLLLVSPDFLASDYCYDKEMTVALDRQARGEAIVIPVILRPCEWHHAPFGKLRATPSDGKPVTQWPDRDVAMLDVVKDIRKAAGRFVNPAPSHPEPGRSVSSTTAVASHPRSSNLRLAKSFTDRDKDRFRVEAFEFLAKYFENSLLELAQRNDGIDGDFRRIDTNRFTAAVYRGGKAITRCTIFMGGGFSTNGISYVDGETMESNGYNENLRVDADEQSMFLRSMGMRSFGGQSEEHLTLEGAAEIYWSMFIARMQGDK</sequence>
<gene>
    <name evidence="3" type="ORF">JI748_03320</name>
</gene>